<feature type="domain" description="DUF202" evidence="6">
    <location>
        <begin position="15"/>
        <end position="73"/>
    </location>
</feature>
<evidence type="ECO:0000256" key="5">
    <source>
        <dbReference type="SAM" id="Phobius"/>
    </source>
</evidence>
<evidence type="ECO:0000256" key="4">
    <source>
        <dbReference type="ARBA" id="ARBA00023136"/>
    </source>
</evidence>
<dbReference type="Proteomes" id="UP001146468">
    <property type="component" value="Unassembled WGS sequence"/>
</dbReference>
<evidence type="ECO:0000259" key="6">
    <source>
        <dbReference type="Pfam" id="PF02656"/>
    </source>
</evidence>
<dbReference type="Pfam" id="PF02656">
    <property type="entry name" value="DUF202"/>
    <property type="match status" value="1"/>
</dbReference>
<evidence type="ECO:0000256" key="3">
    <source>
        <dbReference type="ARBA" id="ARBA00022989"/>
    </source>
</evidence>
<feature type="transmembrane region" description="Helical" evidence="5">
    <location>
        <begin position="87"/>
        <end position="110"/>
    </location>
</feature>
<proteinExistence type="predicted"/>
<evidence type="ECO:0000313" key="8">
    <source>
        <dbReference type="Proteomes" id="UP001146468"/>
    </source>
</evidence>
<dbReference type="EMBL" id="JAKMUS010000008">
    <property type="protein sequence ID" value="MCZ9294115.1"/>
    <property type="molecule type" value="Genomic_DNA"/>
</dbReference>
<keyword evidence="4 5" id="KW-0472">Membrane</keyword>
<keyword evidence="8" id="KW-1185">Reference proteome</keyword>
<dbReference type="RefSeq" id="WP_269965540.1">
    <property type="nucleotide sequence ID" value="NZ_JAKMUS010000008.1"/>
</dbReference>
<gene>
    <name evidence="7" type="ORF">L8U60_06405</name>
</gene>
<dbReference type="GO" id="GO:0012505">
    <property type="term" value="C:endomembrane system"/>
    <property type="evidence" value="ECO:0007669"/>
    <property type="project" value="UniProtKB-SubCell"/>
</dbReference>
<dbReference type="AlphaFoldDB" id="A0A9X3LVW4"/>
<name>A0A9X3LVW4_9CORY</name>
<comment type="caution">
    <text evidence="7">The sequence shown here is derived from an EMBL/GenBank/DDBJ whole genome shotgun (WGS) entry which is preliminary data.</text>
</comment>
<organism evidence="7 8">
    <name type="scientific">Corynebacterium meitnerae</name>
    <dbReference type="NCBI Taxonomy" id="2913498"/>
    <lineage>
        <taxon>Bacteria</taxon>
        <taxon>Bacillati</taxon>
        <taxon>Actinomycetota</taxon>
        <taxon>Actinomycetes</taxon>
        <taxon>Mycobacteriales</taxon>
        <taxon>Corynebacteriaceae</taxon>
        <taxon>Corynebacterium</taxon>
    </lineage>
</organism>
<accession>A0A9X3LVW4</accession>
<evidence type="ECO:0000313" key="7">
    <source>
        <dbReference type="EMBL" id="MCZ9294115.1"/>
    </source>
</evidence>
<keyword evidence="3 5" id="KW-1133">Transmembrane helix</keyword>
<keyword evidence="2 5" id="KW-0812">Transmembrane</keyword>
<dbReference type="InterPro" id="IPR003807">
    <property type="entry name" value="DUF202"/>
</dbReference>
<evidence type="ECO:0000256" key="1">
    <source>
        <dbReference type="ARBA" id="ARBA00004127"/>
    </source>
</evidence>
<feature type="transmembrane region" description="Helical" evidence="5">
    <location>
        <begin position="46"/>
        <end position="66"/>
    </location>
</feature>
<protein>
    <submittedName>
        <fullName evidence="7">DUF202 domain-containing protein</fullName>
    </submittedName>
</protein>
<sequence length="113" mass="12156">MPRPARSPIPVVDLGLQPERTSLSWTRTALAMLVASLTLLRWSQPYSALVFGAVGLLCFIALVIIARNRAQYRVGAEGIEQEQVRANVFGVFAVTLGMAVFAAIGLFLVVQAG</sequence>
<comment type="subcellular location">
    <subcellularLocation>
        <location evidence="1">Endomembrane system</location>
        <topology evidence="1">Multi-pass membrane protein</topology>
    </subcellularLocation>
</comment>
<evidence type="ECO:0000256" key="2">
    <source>
        <dbReference type="ARBA" id="ARBA00022692"/>
    </source>
</evidence>
<reference evidence="7" key="1">
    <citation type="submission" date="2022-02" db="EMBL/GenBank/DDBJ databases">
        <title>Corynebacterium sp. from urogenital microbiome.</title>
        <authorList>
            <person name="Cappelli E.A."/>
            <person name="Ribeiro T.G."/>
            <person name="Peixe L."/>
        </authorList>
    </citation>
    <scope>NUCLEOTIDE SEQUENCE</scope>
    <source>
        <strain evidence="7">C8Ua_172</strain>
    </source>
</reference>